<keyword evidence="4" id="KW-1185">Reference proteome</keyword>
<keyword evidence="1" id="KW-0732">Signal</keyword>
<organism evidence="2">
    <name type="scientific">Brugia malayi</name>
    <name type="common">Filarial nematode worm</name>
    <dbReference type="NCBI Taxonomy" id="6279"/>
    <lineage>
        <taxon>Eukaryota</taxon>
        <taxon>Metazoa</taxon>
        <taxon>Ecdysozoa</taxon>
        <taxon>Nematoda</taxon>
        <taxon>Chromadorea</taxon>
        <taxon>Rhabditida</taxon>
        <taxon>Spirurina</taxon>
        <taxon>Spiruromorpha</taxon>
        <taxon>Filarioidea</taxon>
        <taxon>Onchocercidae</taxon>
        <taxon>Brugia</taxon>
    </lineage>
</organism>
<evidence type="ECO:0000313" key="6">
    <source>
        <dbReference type="WormBase" id="Bm13260"/>
    </source>
</evidence>
<reference evidence="3" key="3">
    <citation type="submission" date="2019-04" db="EMBL/GenBank/DDBJ databases">
        <authorList>
            <person name="Howe K."/>
            <person name="Paulini M."/>
            <person name="Williams G."/>
        </authorList>
    </citation>
    <scope>NUCLEOTIDE SEQUENCE [LARGE SCALE GENOMIC DNA]</scope>
    <source>
        <strain evidence="3">FR3</strain>
    </source>
</reference>
<evidence type="ECO:0000313" key="4">
    <source>
        <dbReference type="Proteomes" id="UP000006672"/>
    </source>
</evidence>
<reference evidence="5" key="4">
    <citation type="submission" date="2019-12" db="UniProtKB">
        <authorList>
            <consortium name="WormBaseParasite"/>
        </authorList>
    </citation>
    <scope>IDENTIFICATION</scope>
</reference>
<feature type="signal peptide" evidence="1">
    <location>
        <begin position="1"/>
        <end position="20"/>
    </location>
</feature>
<dbReference type="EMBL" id="CAAKNF010000196">
    <property type="protein sequence ID" value="VIO88103.1"/>
    <property type="molecule type" value="Genomic_DNA"/>
</dbReference>
<evidence type="ECO:0000313" key="3">
    <source>
        <dbReference type="EMBL" id="VIO88103.1"/>
    </source>
</evidence>
<evidence type="ECO:0000313" key="5">
    <source>
        <dbReference type="WBParaSite" id="Bm13260.1"/>
    </source>
</evidence>
<dbReference type="AlphaFoldDB" id="A0A0K0IXA4"/>
<feature type="chain" id="PRO_5023828910" evidence="1">
    <location>
        <begin position="21"/>
        <end position="71"/>
    </location>
</feature>
<proteinExistence type="predicted"/>
<dbReference type="OrthoDB" id="10287858at2759"/>
<gene>
    <name evidence="2 5 6" type="ORF">Bm13260</name>
    <name evidence="3" type="ORF">BM_BM13260</name>
    <name evidence="2" type="ORF">BM_Bm13260</name>
</gene>
<sequence>MWKFLTVILLMQIAFSSVSTSDIMYAKDPIFTMHLSPPIQWTYHGEEEAHDNPMTELKGIEDITRDIKIET</sequence>
<dbReference type="CTD" id="6100996"/>
<name>A0A0K0IXA4_BRUMA</name>
<dbReference type="KEGG" id="bmy:BM_BM13260"/>
<protein>
    <submittedName>
        <fullName evidence="2 5">Bm13260</fullName>
    </submittedName>
</protein>
<dbReference type="WormBase" id="Bm13260">
    <property type="protein sequence ID" value="BM30002"/>
    <property type="gene ID" value="WBGene00233521"/>
</dbReference>
<dbReference type="GeneID" id="6100996"/>
<evidence type="ECO:0000256" key="1">
    <source>
        <dbReference type="SAM" id="SignalP"/>
    </source>
</evidence>
<accession>A0A4E9EX26</accession>
<reference evidence="2" key="2">
    <citation type="submission" date="2012-12" db="EMBL/GenBank/DDBJ databases">
        <authorList>
            <person name="Gao Y.W."/>
            <person name="Fan S.T."/>
            <person name="Sun H.T."/>
            <person name="Wang Z."/>
            <person name="Gao X.L."/>
            <person name="Li Y.G."/>
            <person name="Wang T.C."/>
            <person name="Zhang K."/>
            <person name="Xu W.W."/>
            <person name="Yu Z.J."/>
            <person name="Xia X.Z."/>
        </authorList>
    </citation>
    <scope>NUCLEOTIDE SEQUENCE</scope>
    <source>
        <strain evidence="2">FR3</strain>
    </source>
</reference>
<dbReference type="RefSeq" id="XP_001897544.1">
    <property type="nucleotide sequence ID" value="XM_001897509.1"/>
</dbReference>
<dbReference type="WBParaSite" id="Bm13260.1">
    <property type="protein sequence ID" value="Bm13260.1"/>
    <property type="gene ID" value="WBGene00233521"/>
</dbReference>
<dbReference type="Proteomes" id="UP000006672">
    <property type="component" value="Unassembled WGS sequence"/>
</dbReference>
<reference evidence="2 4" key="1">
    <citation type="journal article" date="2007" name="Science">
        <title>Draft genome of the filarial nematode parasite Brugia malayi.</title>
        <authorList>
            <person name="Ghedin E."/>
            <person name="Wang S."/>
            <person name="Spiro D."/>
            <person name="Caler E."/>
            <person name="Zhao Q."/>
            <person name="Crabtree J."/>
            <person name="Allen J.E."/>
            <person name="Delcher A.L."/>
            <person name="Guiliano D.B."/>
            <person name="Miranda-Saavedra D."/>
            <person name="Angiuoli S.V."/>
            <person name="Creasy T."/>
            <person name="Amedeo P."/>
            <person name="Haas B."/>
            <person name="El-Sayed N.M."/>
            <person name="Wortman J.R."/>
            <person name="Feldblyum T."/>
            <person name="Tallon L."/>
            <person name="Schatz M."/>
            <person name="Shumway M."/>
            <person name="Koo H."/>
            <person name="Salzberg S.L."/>
            <person name="Schobel S."/>
            <person name="Pertea M."/>
            <person name="Pop M."/>
            <person name="White O."/>
            <person name="Barton G.J."/>
            <person name="Carlow C.K."/>
            <person name="Crawford M.J."/>
            <person name="Daub J."/>
            <person name="Dimmic M.W."/>
            <person name="Estes C.F."/>
            <person name="Foster J.M."/>
            <person name="Ganatra M."/>
            <person name="Gregory W.F."/>
            <person name="Johnson N.M."/>
            <person name="Jin J."/>
            <person name="Komuniecki R."/>
            <person name="Korf I."/>
            <person name="Kumar S."/>
            <person name="Laney S."/>
            <person name="Li B.W."/>
            <person name="Li W."/>
            <person name="Lindblom T.H."/>
            <person name="Lustigman S."/>
            <person name="Ma D."/>
            <person name="Maina C.V."/>
            <person name="Martin D.M."/>
            <person name="McCarter J.P."/>
            <person name="McReynolds L."/>
            <person name="Mitreva M."/>
            <person name="Nutman T.B."/>
            <person name="Parkinson J."/>
            <person name="Peregrin-Alvarez J.M."/>
            <person name="Poole C."/>
            <person name="Ren Q."/>
            <person name="Saunders L."/>
            <person name="Sluder A.E."/>
            <person name="Smith K."/>
            <person name="Stanke M."/>
            <person name="Unnasch T.R."/>
            <person name="Ware J."/>
            <person name="Wei A.D."/>
            <person name="Weil G."/>
            <person name="Williams D.J."/>
            <person name="Zhang Y."/>
            <person name="Williams S.A."/>
            <person name="Fraser-Liggett C."/>
            <person name="Slatko B."/>
            <person name="Blaxter M.L."/>
            <person name="Scott A.L."/>
        </authorList>
    </citation>
    <scope>NUCLEOTIDE SEQUENCE</scope>
    <source>
        <strain evidence="2 4">FR3</strain>
    </source>
</reference>
<dbReference type="OMA" id="PIFTMHL"/>
<accession>A0A0K0IXA4</accession>
<evidence type="ECO:0000313" key="2">
    <source>
        <dbReference type="EMBL" id="CDP95408.1"/>
    </source>
</evidence>
<dbReference type="EMBL" id="LN856943">
    <property type="protein sequence ID" value="CDP95408.1"/>
    <property type="molecule type" value="Genomic_DNA"/>
</dbReference>